<feature type="region of interest" description="Disordered" evidence="9">
    <location>
        <begin position="259"/>
        <end position="289"/>
    </location>
</feature>
<comment type="subcellular location">
    <subcellularLocation>
        <location evidence="1">Membrane</location>
        <topology evidence="1">Peripheral membrane protein</topology>
    </subcellularLocation>
</comment>
<evidence type="ECO:0000256" key="3">
    <source>
        <dbReference type="ARBA" id="ARBA00022737"/>
    </source>
</evidence>
<dbReference type="FunFam" id="2.30.42.10:FF:000357">
    <property type="entry name" value="Lnx2 protein"/>
    <property type="match status" value="1"/>
</dbReference>
<feature type="compositionally biased region" description="Basic and acidic residues" evidence="9">
    <location>
        <begin position="1176"/>
        <end position="1188"/>
    </location>
</feature>
<feature type="compositionally biased region" description="Basic and acidic residues" evidence="9">
    <location>
        <begin position="1251"/>
        <end position="1340"/>
    </location>
</feature>
<keyword evidence="10" id="KW-0732">Signal</keyword>
<dbReference type="Pfam" id="PF16666">
    <property type="entry name" value="MAGI_u5"/>
    <property type="match status" value="1"/>
</dbReference>
<dbReference type="InterPro" id="IPR008145">
    <property type="entry name" value="GK/Ca_channel_bsu"/>
</dbReference>
<dbReference type="CDD" id="cd06734">
    <property type="entry name" value="PDZ4_MAGI-1_3-like"/>
    <property type="match status" value="1"/>
</dbReference>
<name>A0A8D2Q551_VARKO</name>
<dbReference type="Gene3D" id="2.20.70.10">
    <property type="match status" value="2"/>
</dbReference>
<evidence type="ECO:0000256" key="2">
    <source>
        <dbReference type="ARBA" id="ARBA00022553"/>
    </source>
</evidence>
<dbReference type="FunFam" id="2.30.42.10:FF:000005">
    <property type="entry name" value="Membrane associated guanylate kinase, WW and PDZ domain containing 1"/>
    <property type="match status" value="1"/>
</dbReference>
<dbReference type="PANTHER" id="PTHR10316:SF12">
    <property type="entry name" value="MEMBRANE-ASSOCIATED GUANYLATE KINASE, WW AND PDZ DOMAIN-CONTAINING PROTEIN 1"/>
    <property type="match status" value="1"/>
</dbReference>
<dbReference type="InterPro" id="IPR008144">
    <property type="entry name" value="Guanylate_kin-like_dom"/>
</dbReference>
<feature type="domain" description="Guanylate kinase-like" evidence="12">
    <location>
        <begin position="1"/>
        <end position="65"/>
    </location>
</feature>
<feature type="region of interest" description="Disordered" evidence="9">
    <location>
        <begin position="1080"/>
        <end position="1340"/>
    </location>
</feature>
<dbReference type="CDD" id="cd06732">
    <property type="entry name" value="PDZ2_MAGI-1_3-like"/>
    <property type="match status" value="1"/>
</dbReference>
<evidence type="ECO:0000313" key="15">
    <source>
        <dbReference type="Proteomes" id="UP000694545"/>
    </source>
</evidence>
<dbReference type="PROSITE" id="PS50020">
    <property type="entry name" value="WW_DOMAIN_2"/>
    <property type="match status" value="2"/>
</dbReference>
<dbReference type="InterPro" id="IPR001202">
    <property type="entry name" value="WW_dom"/>
</dbReference>
<evidence type="ECO:0000256" key="5">
    <source>
        <dbReference type="ARBA" id="ARBA00058771"/>
    </source>
</evidence>
<dbReference type="InterPro" id="IPR001478">
    <property type="entry name" value="PDZ"/>
</dbReference>
<feature type="domain" description="WW" evidence="11">
    <location>
        <begin position="179"/>
        <end position="212"/>
    </location>
</feature>
<dbReference type="GO" id="GO:0005634">
    <property type="term" value="C:nucleus"/>
    <property type="evidence" value="ECO:0007669"/>
    <property type="project" value="UniProtKB-ARBA"/>
</dbReference>
<accession>A0A8D2Q551</accession>
<dbReference type="SUPFAM" id="SSF50156">
    <property type="entry name" value="PDZ domain-like"/>
    <property type="match status" value="5"/>
</dbReference>
<keyword evidence="4" id="KW-0472">Membrane</keyword>
<dbReference type="FunFam" id="2.20.70.10:FF:000002">
    <property type="entry name" value="Membrane-associated guanylate kinase, WW and PDZ domain-containing protein 3 isoform 1"/>
    <property type="match status" value="1"/>
</dbReference>
<dbReference type="GO" id="GO:0005911">
    <property type="term" value="C:cell-cell junction"/>
    <property type="evidence" value="ECO:0007669"/>
    <property type="project" value="TreeGrafter"/>
</dbReference>
<sequence length="1340" mass="149207">MLLLLCEHLCLFCLVFSYLGTTRPPREGEVPGVDYNFLTVQEFLELEKSGTLLEVGTYEGNYYGTPKPPSQPLSGKVNNTDALQNLQSGSKQSTPKRTKSYNDMQNAGIVHTENEEEDDVPEMNSSFTADSGEQDEHNTHSTRDAAPSSVNSNITIVPTTEPSQKLPQYLPPCAEENLGPLPENWEMAYTENGEVYFIDHNTKTTSWLDPRCLNKQQKPLEECEDDELPAGWEKIEDPVYGVYYVDHINRKTQYENPVMEAKRKKQLEQQQQQQQPPPQPQAPPEEWTEEHPPLVPLAVSNHAPSNQEAVRDAPVQGKPFFTRNPSELKGKFIHTKLRKSSRGFGFTVVGGDEPDEFLQIKSLVLDGPAALDGKMETGDVIVSVNETCVLGHTHAQVVKIFQSIPIGASVDLELCRGYPLPFDPDDPNTSLVTSVAILDKEPIIVNGQENYDSPASHSSKTGKVNGIKEARPSSPAEVSSNGSHGYPNDTVSLASSIATQPELITVHIIKGPMGFGFTIADSPGGGGQRVKQIVDSPRCRGLKEGDLIVEVNKKNVQNLTHNQVVDMLIECPKGSEVTLLVQRGGLPAPKKSPKSQPLERKDSQNSSQHSVSSHHSTHTASPVHGTQGLPDYPATEAPAVDQPDNTGQKKPDPFKIWAQSRSMYESRPMSPSPATGLSKGEREREINSTNFGEFPDYQEQDIFLWRKETGFGFRILGGNEPGEPIYIGHIVPLGAADADGRLRSGDELICVDGTPVVGKSHQLVVQLMQQAAKQGHVNLTVRRKVVYTVPKAENEVPSPASSHHSSNQPASLTEEKRTPQGSQNSLNTVSSGSGSTSGIGSGGGGGSGVVSTVVQPYDVEIRRGENEGFGFVIVSSVSRPEAGTTFGRIIEGSPADRCGKLKVGDRILAVNGCSITNKSHSDIVNLIKEAGNMVTLRIIPGDGKLLLLVHHYFHKTDLSPSVTPILYSFVNRNNAKPKQDSQFDFKPPTTSQPDQDFYTVELERGAKGFGFSLRGGREYNMDLYVLRLAEDGPAERCGKMRIGDEILEINGETTKNMKHARAIELIKNGGRKVRLFLKRGDGSVPEYDPSSDRNSPATGSQNVSEVKNMPSDRRQHSSLEPSYPPDLHKSSQHGDKRIYFKDPKGSREFGKQSNEHHTWNGTSKNSNSVTGRKKDRSPEGRQERHPDRMVVINGQKRKSPEKRREGTRSADNTLERKERHEKRREFSPERRRERSPTRRRDGSPSRRRRSLERLMDPRRSPDRKRESSPPERRAKSTDRRRERTPERRRERSPEKRNRDDRVCFREKEERTLKYDTHKNNRHPTEQRRRLYKECSTDLSI</sequence>
<feature type="region of interest" description="Disordered" evidence="9">
    <location>
        <begin position="111"/>
        <end position="155"/>
    </location>
</feature>
<evidence type="ECO:0000256" key="6">
    <source>
        <dbReference type="ARBA" id="ARBA00070829"/>
    </source>
</evidence>
<keyword evidence="2" id="KW-0597">Phosphoprotein</keyword>
<feature type="domain" description="PDZ" evidence="13">
    <location>
        <begin position="334"/>
        <end position="403"/>
    </location>
</feature>
<feature type="compositionally biased region" description="Basic and acidic residues" evidence="9">
    <location>
        <begin position="1202"/>
        <end position="1244"/>
    </location>
</feature>
<feature type="compositionally biased region" description="Polar residues" evidence="9">
    <location>
        <begin position="799"/>
        <end position="811"/>
    </location>
</feature>
<dbReference type="FunFam" id="2.20.70.10:FF:000001">
    <property type="entry name" value="Membrane-associated guanylate kinase, WW and PDZ domain-containing protein 1"/>
    <property type="match status" value="1"/>
</dbReference>
<feature type="compositionally biased region" description="Polar residues" evidence="9">
    <location>
        <begin position="1092"/>
        <end position="1105"/>
    </location>
</feature>
<feature type="chain" id="PRO_5034910550" description="Membrane-associated guanylate kinase, WW and PDZ domain-containing protein 1" evidence="10">
    <location>
        <begin position="18"/>
        <end position="1340"/>
    </location>
</feature>
<feature type="compositionally biased region" description="Polar residues" evidence="9">
    <location>
        <begin position="1159"/>
        <end position="1170"/>
    </location>
</feature>
<feature type="region of interest" description="Disordered" evidence="9">
    <location>
        <begin position="583"/>
        <end position="693"/>
    </location>
</feature>
<dbReference type="PROSITE" id="PS01159">
    <property type="entry name" value="WW_DOMAIN_1"/>
    <property type="match status" value="2"/>
</dbReference>
<dbReference type="Pfam" id="PF00625">
    <property type="entry name" value="Guanylate_kin"/>
    <property type="match status" value="1"/>
</dbReference>
<dbReference type="Gene3D" id="3.30.63.10">
    <property type="entry name" value="Guanylate Kinase phosphate binding domain"/>
    <property type="match status" value="1"/>
</dbReference>
<feature type="domain" description="WW" evidence="11">
    <location>
        <begin position="226"/>
        <end position="259"/>
    </location>
</feature>
<dbReference type="InterPro" id="IPR027417">
    <property type="entry name" value="P-loop_NTPase"/>
</dbReference>
<feature type="domain" description="PDZ" evidence="13">
    <location>
        <begin position="701"/>
        <end position="783"/>
    </location>
</feature>
<dbReference type="FunFam" id="2.30.42.10:FF:000015">
    <property type="entry name" value="Membrane associated guanylate kinase, WW and PDZ domain containing 1"/>
    <property type="match status" value="1"/>
</dbReference>
<dbReference type="InterPro" id="IPR036034">
    <property type="entry name" value="PDZ_sf"/>
</dbReference>
<reference evidence="14" key="2">
    <citation type="submission" date="2025-09" db="UniProtKB">
        <authorList>
            <consortium name="Ensembl"/>
        </authorList>
    </citation>
    <scope>IDENTIFICATION</scope>
</reference>
<dbReference type="GO" id="GO:0016020">
    <property type="term" value="C:membrane"/>
    <property type="evidence" value="ECO:0007669"/>
    <property type="project" value="UniProtKB-SubCell"/>
</dbReference>
<feature type="compositionally biased region" description="Polar residues" evidence="9">
    <location>
        <begin position="476"/>
        <end position="487"/>
    </location>
</feature>
<dbReference type="SUPFAM" id="SSF52540">
    <property type="entry name" value="P-loop containing nucleoside triphosphate hydrolases"/>
    <property type="match status" value="1"/>
</dbReference>
<proteinExistence type="predicted"/>
<dbReference type="SUPFAM" id="SSF51045">
    <property type="entry name" value="WW domain"/>
    <property type="match status" value="2"/>
</dbReference>
<evidence type="ECO:0000313" key="14">
    <source>
        <dbReference type="Ensembl" id="ENSVKKP00000020296.1"/>
    </source>
</evidence>
<dbReference type="PROSITE" id="PS50106">
    <property type="entry name" value="PDZ"/>
    <property type="match status" value="5"/>
</dbReference>
<feature type="compositionally biased region" description="Polar residues" evidence="9">
    <location>
        <begin position="448"/>
        <end position="462"/>
    </location>
</feature>
<evidence type="ECO:0000256" key="7">
    <source>
        <dbReference type="ARBA" id="ARBA00078448"/>
    </source>
</evidence>
<evidence type="ECO:0000256" key="9">
    <source>
        <dbReference type="SAM" id="MobiDB-lite"/>
    </source>
</evidence>
<dbReference type="Gene3D" id="2.30.42.10">
    <property type="match status" value="5"/>
</dbReference>
<dbReference type="CDD" id="cd06733">
    <property type="entry name" value="PDZ3_MAGI-1_3-like"/>
    <property type="match status" value="1"/>
</dbReference>
<dbReference type="CDD" id="cd06731">
    <property type="entry name" value="PDZ1_MAGI-1_3-like"/>
    <property type="match status" value="1"/>
</dbReference>
<dbReference type="FunFam" id="2.30.42.10:FF:000006">
    <property type="entry name" value="Membrane associated guanylate kinase, WW and PDZ domain containing 1"/>
    <property type="match status" value="1"/>
</dbReference>
<feature type="compositionally biased region" description="Basic and acidic residues" evidence="9">
    <location>
        <begin position="134"/>
        <end position="143"/>
    </location>
</feature>
<dbReference type="CDD" id="cd06735">
    <property type="entry name" value="PDZ5_MAGI-1_3-like"/>
    <property type="match status" value="1"/>
</dbReference>
<dbReference type="Ensembl" id="ENSVKKT00000020800.1">
    <property type="protein sequence ID" value="ENSVKKP00000020296.1"/>
    <property type="gene ID" value="ENSVKKG00000013190.1"/>
</dbReference>
<keyword evidence="3" id="KW-0677">Repeat</keyword>
<dbReference type="SMART" id="SM00228">
    <property type="entry name" value="PDZ"/>
    <property type="match status" value="5"/>
</dbReference>
<dbReference type="InterPro" id="IPR036020">
    <property type="entry name" value="WW_dom_sf"/>
</dbReference>
<evidence type="ECO:0000256" key="8">
    <source>
        <dbReference type="ARBA" id="ARBA00079517"/>
    </source>
</evidence>
<dbReference type="GO" id="GO:0005737">
    <property type="term" value="C:cytoplasm"/>
    <property type="evidence" value="ECO:0007669"/>
    <property type="project" value="TreeGrafter"/>
</dbReference>
<feature type="domain" description="PDZ" evidence="13">
    <location>
        <begin position="505"/>
        <end position="583"/>
    </location>
</feature>
<dbReference type="CDD" id="cd00201">
    <property type="entry name" value="WW"/>
    <property type="match status" value="2"/>
</dbReference>
<dbReference type="PROSITE" id="PS50052">
    <property type="entry name" value="GUANYLATE_KINASE_2"/>
    <property type="match status" value="1"/>
</dbReference>
<feature type="domain" description="PDZ" evidence="13">
    <location>
        <begin position="999"/>
        <end position="1081"/>
    </location>
</feature>
<feature type="signal peptide" evidence="10">
    <location>
        <begin position="1"/>
        <end position="17"/>
    </location>
</feature>
<reference evidence="14" key="1">
    <citation type="submission" date="2025-08" db="UniProtKB">
        <authorList>
            <consortium name="Ensembl"/>
        </authorList>
    </citation>
    <scope>IDENTIFICATION</scope>
</reference>
<dbReference type="Pfam" id="PF00397">
    <property type="entry name" value="WW"/>
    <property type="match status" value="2"/>
</dbReference>
<dbReference type="FunFam" id="3.30.63.10:FF:000003">
    <property type="entry name" value="Membrane-associated guanylate kinase, WW and PDZ domain-containing protein 3 isoform 1"/>
    <property type="match status" value="1"/>
</dbReference>
<evidence type="ECO:0000259" key="13">
    <source>
        <dbReference type="PROSITE" id="PS50106"/>
    </source>
</evidence>
<dbReference type="FunFam" id="2.30.42.10:FF:000042">
    <property type="entry name" value="Membrane-associated guanylate kinase, WW and PDZ domain-containing protein 3 isoform 1"/>
    <property type="match status" value="1"/>
</dbReference>
<evidence type="ECO:0000256" key="1">
    <source>
        <dbReference type="ARBA" id="ARBA00004170"/>
    </source>
</evidence>
<evidence type="ECO:0000259" key="12">
    <source>
        <dbReference type="PROSITE" id="PS50052"/>
    </source>
</evidence>
<feature type="region of interest" description="Disordered" evidence="9">
    <location>
        <begin position="793"/>
        <end position="847"/>
    </location>
</feature>
<dbReference type="SMART" id="SM00072">
    <property type="entry name" value="GuKc"/>
    <property type="match status" value="1"/>
</dbReference>
<feature type="region of interest" description="Disordered" evidence="9">
    <location>
        <begin position="448"/>
        <end position="487"/>
    </location>
</feature>
<protein>
    <recommendedName>
        <fullName evidence="6">Membrane-associated guanylate kinase, WW and PDZ domain-containing protein 1</fullName>
    </recommendedName>
    <alternativeName>
        <fullName evidence="7">BAI1-associated protein 1</fullName>
    </alternativeName>
    <alternativeName>
        <fullName evidence="8">Membrane-associated guanylate kinase inverted 1</fullName>
    </alternativeName>
</protein>
<keyword evidence="15" id="KW-1185">Reference proteome</keyword>
<feature type="compositionally biased region" description="Gly residues" evidence="9">
    <location>
        <begin position="835"/>
        <end position="847"/>
    </location>
</feature>
<organism evidence="14 15">
    <name type="scientific">Varanus komodoensis</name>
    <name type="common">Komodo dragon</name>
    <dbReference type="NCBI Taxonomy" id="61221"/>
    <lineage>
        <taxon>Eukaryota</taxon>
        <taxon>Metazoa</taxon>
        <taxon>Chordata</taxon>
        <taxon>Craniata</taxon>
        <taxon>Vertebrata</taxon>
        <taxon>Euteleostomi</taxon>
        <taxon>Lepidosauria</taxon>
        <taxon>Squamata</taxon>
        <taxon>Bifurcata</taxon>
        <taxon>Unidentata</taxon>
        <taxon>Episquamata</taxon>
        <taxon>Toxicofera</taxon>
        <taxon>Anguimorpha</taxon>
        <taxon>Paleoanguimorpha</taxon>
        <taxon>Varanoidea</taxon>
        <taxon>Varanidae</taxon>
        <taxon>Varanus</taxon>
    </lineage>
</organism>
<feature type="compositionally biased region" description="Low complexity" evidence="9">
    <location>
        <begin position="604"/>
        <end position="624"/>
    </location>
</feature>
<dbReference type="InterPro" id="IPR020590">
    <property type="entry name" value="Guanylate_kinase_CS"/>
</dbReference>
<dbReference type="PROSITE" id="PS00856">
    <property type="entry name" value="GUANYLATE_KINASE_1"/>
    <property type="match status" value="1"/>
</dbReference>
<feature type="compositionally biased region" description="Basic and acidic residues" evidence="9">
    <location>
        <begin position="1126"/>
        <end position="1158"/>
    </location>
</feature>
<evidence type="ECO:0000259" key="11">
    <source>
        <dbReference type="PROSITE" id="PS50020"/>
    </source>
</evidence>
<evidence type="ECO:0000256" key="4">
    <source>
        <dbReference type="ARBA" id="ARBA00023136"/>
    </source>
</evidence>
<dbReference type="PANTHER" id="PTHR10316">
    <property type="entry name" value="MEMBRANE ASSOCIATED GUANYLATE KINASE-RELATED"/>
    <property type="match status" value="1"/>
</dbReference>
<evidence type="ECO:0000256" key="10">
    <source>
        <dbReference type="SAM" id="SignalP"/>
    </source>
</evidence>
<dbReference type="Proteomes" id="UP000694545">
    <property type="component" value="Unplaced"/>
</dbReference>
<dbReference type="SMART" id="SM00456">
    <property type="entry name" value="WW"/>
    <property type="match status" value="2"/>
</dbReference>
<dbReference type="GO" id="GO:0007165">
    <property type="term" value="P:signal transduction"/>
    <property type="evidence" value="ECO:0007669"/>
    <property type="project" value="TreeGrafter"/>
</dbReference>
<comment type="function">
    <text evidence="5">Plays a role in coupling actin fibers to cell junctions in endothelial cells, via its interaction with AMOTL2 and CDH5. May regulate acid-induced ASIC3 currents by modulating its expression at the cell surface.</text>
</comment>
<feature type="domain" description="PDZ" evidence="13">
    <location>
        <begin position="858"/>
        <end position="942"/>
    </location>
</feature>
<dbReference type="Pfam" id="PF16663">
    <property type="entry name" value="MAGI_u1"/>
    <property type="match status" value="1"/>
</dbReference>
<dbReference type="Pfam" id="PF00595">
    <property type="entry name" value="PDZ"/>
    <property type="match status" value="5"/>
</dbReference>